<keyword evidence="4" id="KW-0646">Protease inhibitor</keyword>
<reference evidence="10" key="1">
    <citation type="submission" date="2018-05" db="EMBL/GenBank/DDBJ databases">
        <authorList>
            <person name="Datahose"/>
        </authorList>
    </citation>
    <scope>NUCLEOTIDE SEQUENCE</scope>
</reference>
<organism evidence="10 11">
    <name type="scientific">Astatotilapia calliptera</name>
    <name type="common">Eastern happy</name>
    <name type="synonym">Chromis callipterus</name>
    <dbReference type="NCBI Taxonomy" id="8154"/>
    <lineage>
        <taxon>Eukaryota</taxon>
        <taxon>Metazoa</taxon>
        <taxon>Chordata</taxon>
        <taxon>Craniata</taxon>
        <taxon>Vertebrata</taxon>
        <taxon>Euteleostomi</taxon>
        <taxon>Actinopterygii</taxon>
        <taxon>Neopterygii</taxon>
        <taxon>Teleostei</taxon>
        <taxon>Neoteleostei</taxon>
        <taxon>Acanthomorphata</taxon>
        <taxon>Ovalentaria</taxon>
        <taxon>Cichlomorphae</taxon>
        <taxon>Cichliformes</taxon>
        <taxon>Cichlidae</taxon>
        <taxon>African cichlids</taxon>
        <taxon>Pseudocrenilabrinae</taxon>
        <taxon>Haplochromini</taxon>
        <taxon>Astatotilapia</taxon>
    </lineage>
</organism>
<dbReference type="Pfam" id="PF00079">
    <property type="entry name" value="Serpin"/>
    <property type="match status" value="1"/>
</dbReference>
<comment type="subcellular location">
    <subcellularLocation>
        <location evidence="1">Cytoplasm</location>
    </subcellularLocation>
</comment>
<feature type="domain" description="Serpin" evidence="9">
    <location>
        <begin position="36"/>
        <end position="464"/>
    </location>
</feature>
<keyword evidence="6" id="KW-0007">Acetylation</keyword>
<evidence type="ECO:0000256" key="7">
    <source>
        <dbReference type="ARBA" id="ARBA00038828"/>
    </source>
</evidence>
<dbReference type="GO" id="GO:0005615">
    <property type="term" value="C:extracellular space"/>
    <property type="evidence" value="ECO:0007669"/>
    <property type="project" value="InterPro"/>
</dbReference>
<dbReference type="PANTHER" id="PTHR11461:SF204">
    <property type="entry name" value="SERPIN B6"/>
    <property type="match status" value="1"/>
</dbReference>
<dbReference type="SMART" id="SM00093">
    <property type="entry name" value="SERPIN"/>
    <property type="match status" value="1"/>
</dbReference>
<dbReference type="Ensembl" id="ENSACLT00000004647.2">
    <property type="protein sequence ID" value="ENSACLP00000004555.2"/>
    <property type="gene ID" value="ENSACLG00000013011.2"/>
</dbReference>
<evidence type="ECO:0000313" key="10">
    <source>
        <dbReference type="Ensembl" id="ENSACLP00000004555.2"/>
    </source>
</evidence>
<dbReference type="InterPro" id="IPR000215">
    <property type="entry name" value="Serpin_fam"/>
</dbReference>
<proteinExistence type="inferred from homology"/>
<comment type="subunit">
    <text evidence="7">Forms a complex with the monomeric form of beta-tryptase.</text>
</comment>
<evidence type="ECO:0000256" key="8">
    <source>
        <dbReference type="ARBA" id="ARBA00039202"/>
    </source>
</evidence>
<dbReference type="AlphaFoldDB" id="A0A3P8NIC1"/>
<evidence type="ECO:0000256" key="4">
    <source>
        <dbReference type="ARBA" id="ARBA00022690"/>
    </source>
</evidence>
<dbReference type="Bgee" id="ENSACLG00000003013">
    <property type="expression patterns" value="Expressed in ovary"/>
</dbReference>
<dbReference type="PROSITE" id="PS00284">
    <property type="entry name" value="SERPIN"/>
    <property type="match status" value="1"/>
</dbReference>
<dbReference type="InterPro" id="IPR023796">
    <property type="entry name" value="Serpin_dom"/>
</dbReference>
<dbReference type="PANTHER" id="PTHR11461">
    <property type="entry name" value="SERINE PROTEASE INHIBITOR, SERPIN"/>
    <property type="match status" value="1"/>
</dbReference>
<sequence>MSVSRGCQSLLLEREDKKDTMASSVPVSKASTAFSLAMLKTLSEEDSTGNIFYSGLSVSAALAMLMLGARGSTATQMSEVLGFTEVEKLKSAEEKPTQTQSETSSLQTPMQTLMQTRMQTRTQMQTQIQQQTRLPGYLRKCLKPQTDEDDVHAKFAKLLTDLNKADAPYSLSLANRLYGDRSYTFLEEFLKGTKKHYNAELESVDFKGNAEEARVHINSWVEKQTQDKIKDLLSQDAVGSLTKLVLVNAIYFKGSWNTQFKEEKTADVHFRLNKNDTKPVKMMQQKSKFPFATIPEANCKILEMPYKGNDLSMLIFLPNDIEDDTTGLEKLEKELTYQNFVDWTRPDMMSPNEVDVKLPRFKMEEKYDLEKILTNMGMENAFDIYKRDFSGMSPANDLIVSKVVHKAFVDVNEEGTEAAAATGVDMEVRSITIPAEFVADHPFIFFIRHKPTKSILFVGRYCSPE</sequence>
<dbReference type="InterPro" id="IPR036186">
    <property type="entry name" value="Serpin_sf"/>
</dbReference>
<dbReference type="FunFam" id="2.30.39.10:FF:000014">
    <property type="entry name" value="Serpin family B member 9"/>
    <property type="match status" value="1"/>
</dbReference>
<dbReference type="InterPro" id="IPR042178">
    <property type="entry name" value="Serpin_sf_1"/>
</dbReference>
<dbReference type="CDD" id="cd19956">
    <property type="entry name" value="serpinB"/>
    <property type="match status" value="1"/>
</dbReference>
<dbReference type="Gene3D" id="1.10.287.580">
    <property type="entry name" value="Helix hairpin bin"/>
    <property type="match status" value="1"/>
</dbReference>
<dbReference type="GeneTree" id="ENSGT00940000154835"/>
<evidence type="ECO:0000256" key="5">
    <source>
        <dbReference type="ARBA" id="ARBA00022900"/>
    </source>
</evidence>
<dbReference type="SUPFAM" id="SSF56574">
    <property type="entry name" value="Serpins"/>
    <property type="match status" value="1"/>
</dbReference>
<evidence type="ECO:0000256" key="6">
    <source>
        <dbReference type="ARBA" id="ARBA00022990"/>
    </source>
</evidence>
<dbReference type="InterPro" id="IPR042185">
    <property type="entry name" value="Serpin_sf_2"/>
</dbReference>
<reference evidence="10" key="3">
    <citation type="submission" date="2025-09" db="UniProtKB">
        <authorList>
            <consortium name="Ensembl"/>
        </authorList>
    </citation>
    <scope>IDENTIFICATION</scope>
</reference>
<evidence type="ECO:0000259" key="9">
    <source>
        <dbReference type="SMART" id="SM00093"/>
    </source>
</evidence>
<keyword evidence="3" id="KW-0963">Cytoplasm</keyword>
<dbReference type="OMA" id="EEILISM"/>
<dbReference type="GO" id="GO:0004867">
    <property type="term" value="F:serine-type endopeptidase inhibitor activity"/>
    <property type="evidence" value="ECO:0007669"/>
    <property type="project" value="UniProtKB-KW"/>
</dbReference>
<dbReference type="STRING" id="8154.ENSACLP00000004555"/>
<evidence type="ECO:0000313" key="11">
    <source>
        <dbReference type="Proteomes" id="UP000265100"/>
    </source>
</evidence>
<dbReference type="Proteomes" id="UP000265100">
    <property type="component" value="Chromosome 9"/>
</dbReference>
<dbReference type="Gene3D" id="2.30.39.10">
    <property type="entry name" value="Alpha-1-antitrypsin, domain 1"/>
    <property type="match status" value="1"/>
</dbReference>
<keyword evidence="5" id="KW-0722">Serine protease inhibitor</keyword>
<dbReference type="Gene3D" id="3.30.497.10">
    <property type="entry name" value="Antithrombin, subunit I, domain 2"/>
    <property type="match status" value="1"/>
</dbReference>
<evidence type="ECO:0000256" key="2">
    <source>
        <dbReference type="ARBA" id="ARBA00006426"/>
    </source>
</evidence>
<accession>A0A3P8NIC1</accession>
<reference evidence="10" key="2">
    <citation type="submission" date="2025-08" db="UniProtKB">
        <authorList>
            <consortium name="Ensembl"/>
        </authorList>
    </citation>
    <scope>IDENTIFICATION</scope>
</reference>
<evidence type="ECO:0000256" key="3">
    <source>
        <dbReference type="ARBA" id="ARBA00022490"/>
    </source>
</evidence>
<dbReference type="GO" id="GO:0005737">
    <property type="term" value="C:cytoplasm"/>
    <property type="evidence" value="ECO:0007669"/>
    <property type="project" value="UniProtKB-SubCell"/>
</dbReference>
<dbReference type="InterPro" id="IPR023795">
    <property type="entry name" value="Serpin_CS"/>
</dbReference>
<name>A0A3P8NIC1_ASTCA</name>
<evidence type="ECO:0000256" key="1">
    <source>
        <dbReference type="ARBA" id="ARBA00004496"/>
    </source>
</evidence>
<keyword evidence="11" id="KW-1185">Reference proteome</keyword>
<protein>
    <recommendedName>
        <fullName evidence="8">Serpin B6</fullName>
    </recommendedName>
</protein>
<comment type="similarity">
    <text evidence="2">Belongs to the serpin family. Ov-serpin subfamily.</text>
</comment>